<reference evidence="2" key="1">
    <citation type="journal article" date="2013" name="Nature">
        <title>Draft genome of the wheat A-genome progenitor Triticum urartu.</title>
        <authorList>
            <person name="Ling H.Q."/>
            <person name="Zhao S."/>
            <person name="Liu D."/>
            <person name="Wang J."/>
            <person name="Sun H."/>
            <person name="Zhang C."/>
            <person name="Fan H."/>
            <person name="Li D."/>
            <person name="Dong L."/>
            <person name="Tao Y."/>
            <person name="Gao C."/>
            <person name="Wu H."/>
            <person name="Li Y."/>
            <person name="Cui Y."/>
            <person name="Guo X."/>
            <person name="Zheng S."/>
            <person name="Wang B."/>
            <person name="Yu K."/>
            <person name="Liang Q."/>
            <person name="Yang W."/>
            <person name="Lou X."/>
            <person name="Chen J."/>
            <person name="Feng M."/>
            <person name="Jian J."/>
            <person name="Zhang X."/>
            <person name="Luo G."/>
            <person name="Jiang Y."/>
            <person name="Liu J."/>
            <person name="Wang Z."/>
            <person name="Sha Y."/>
            <person name="Zhang B."/>
            <person name="Wu H."/>
            <person name="Tang D."/>
            <person name="Shen Q."/>
            <person name="Xue P."/>
            <person name="Zou S."/>
            <person name="Wang X."/>
            <person name="Liu X."/>
            <person name="Wang F."/>
            <person name="Yang Y."/>
            <person name="An X."/>
            <person name="Dong Z."/>
            <person name="Zhang K."/>
            <person name="Zhang X."/>
            <person name="Luo M.C."/>
            <person name="Dvorak J."/>
            <person name="Tong Y."/>
            <person name="Wang J."/>
            <person name="Yang H."/>
            <person name="Li Z."/>
            <person name="Wang D."/>
            <person name="Zhang A."/>
            <person name="Wang J."/>
        </authorList>
    </citation>
    <scope>NUCLEOTIDE SEQUENCE</scope>
    <source>
        <strain evidence="2">cv. G1812</strain>
    </source>
</reference>
<protein>
    <submittedName>
        <fullName evidence="1">Uncharacterized protein</fullName>
    </submittedName>
</protein>
<evidence type="ECO:0000313" key="1">
    <source>
        <dbReference type="EnsemblPlants" id="TuG1812G0600003817.01.T02"/>
    </source>
</evidence>
<reference evidence="1" key="3">
    <citation type="submission" date="2022-06" db="UniProtKB">
        <authorList>
            <consortium name="EnsemblPlants"/>
        </authorList>
    </citation>
    <scope>IDENTIFICATION</scope>
</reference>
<proteinExistence type="predicted"/>
<dbReference type="Proteomes" id="UP000015106">
    <property type="component" value="Chromosome 6"/>
</dbReference>
<keyword evidence="2" id="KW-1185">Reference proteome</keyword>
<dbReference type="Gramene" id="TuG1812G0600003817.01.T01">
    <property type="protein sequence ID" value="TuG1812G0600003817.01.T01"/>
    <property type="gene ID" value="TuG1812G0600003817.01"/>
</dbReference>
<dbReference type="EnsemblPlants" id="TuG1812G0600003817.01.T01">
    <property type="protein sequence ID" value="TuG1812G0600003817.01.T01"/>
    <property type="gene ID" value="TuG1812G0600003817.01"/>
</dbReference>
<dbReference type="AlphaFoldDB" id="A0A8R7UUW9"/>
<dbReference type="EnsemblPlants" id="TuG1812G0600003817.01.T02">
    <property type="protein sequence ID" value="TuG1812G0600003817.01.T02"/>
    <property type="gene ID" value="TuG1812G0600003817.01"/>
</dbReference>
<evidence type="ECO:0000313" key="2">
    <source>
        <dbReference type="Proteomes" id="UP000015106"/>
    </source>
</evidence>
<dbReference type="Gramene" id="TuG1812G0600003817.01.T02">
    <property type="protein sequence ID" value="TuG1812G0600003817.01.T02"/>
    <property type="gene ID" value="TuG1812G0600003817.01"/>
</dbReference>
<accession>A0A8R7UUW9</accession>
<organism evidence="1 2">
    <name type="scientific">Triticum urartu</name>
    <name type="common">Red wild einkorn</name>
    <name type="synonym">Crithodium urartu</name>
    <dbReference type="NCBI Taxonomy" id="4572"/>
    <lineage>
        <taxon>Eukaryota</taxon>
        <taxon>Viridiplantae</taxon>
        <taxon>Streptophyta</taxon>
        <taxon>Embryophyta</taxon>
        <taxon>Tracheophyta</taxon>
        <taxon>Spermatophyta</taxon>
        <taxon>Magnoliopsida</taxon>
        <taxon>Liliopsida</taxon>
        <taxon>Poales</taxon>
        <taxon>Poaceae</taxon>
        <taxon>BOP clade</taxon>
        <taxon>Pooideae</taxon>
        <taxon>Triticodae</taxon>
        <taxon>Triticeae</taxon>
        <taxon>Triticinae</taxon>
        <taxon>Triticum</taxon>
    </lineage>
</organism>
<sequence>MPSAAMPLPMIGRASSSWALPKSTMSKRMLSYKWYNADEVILVKKMLGCGSVWHSGICFGVLEEILLVHLQRTGLGRMAQIPWPWLREEVWELPDLVS</sequence>
<reference evidence="1" key="2">
    <citation type="submission" date="2018-03" db="EMBL/GenBank/DDBJ databases">
        <title>The Triticum urartu genome reveals the dynamic nature of wheat genome evolution.</title>
        <authorList>
            <person name="Ling H."/>
            <person name="Ma B."/>
            <person name="Shi X."/>
            <person name="Liu H."/>
            <person name="Dong L."/>
            <person name="Sun H."/>
            <person name="Cao Y."/>
            <person name="Gao Q."/>
            <person name="Zheng S."/>
            <person name="Li Y."/>
            <person name="Yu Y."/>
            <person name="Du H."/>
            <person name="Qi M."/>
            <person name="Li Y."/>
            <person name="Yu H."/>
            <person name="Cui Y."/>
            <person name="Wang N."/>
            <person name="Chen C."/>
            <person name="Wu H."/>
            <person name="Zhao Y."/>
            <person name="Zhang J."/>
            <person name="Li Y."/>
            <person name="Zhou W."/>
            <person name="Zhang B."/>
            <person name="Hu W."/>
            <person name="Eijk M."/>
            <person name="Tang J."/>
            <person name="Witsenboer H."/>
            <person name="Zhao S."/>
            <person name="Li Z."/>
            <person name="Zhang A."/>
            <person name="Wang D."/>
            <person name="Liang C."/>
        </authorList>
    </citation>
    <scope>NUCLEOTIDE SEQUENCE [LARGE SCALE GENOMIC DNA]</scope>
    <source>
        <strain evidence="1">cv. G1812</strain>
    </source>
</reference>
<name>A0A8R7UUW9_TRIUA</name>